<geneLocation type="plastid" evidence="10"/>
<feature type="binding site" evidence="8">
    <location>
        <position position="86"/>
    </location>
    <ligand>
        <name>substrate</name>
    </ligand>
</feature>
<name>A0A1C9CHX9_PLOCA</name>
<evidence type="ECO:0000256" key="6">
    <source>
        <dbReference type="ARBA" id="ARBA00022777"/>
    </source>
</evidence>
<dbReference type="GeneID" id="29074453"/>
<dbReference type="InterPro" id="IPR037528">
    <property type="entry name" value="ArgB"/>
</dbReference>
<dbReference type="PRINTS" id="PR00474">
    <property type="entry name" value="GLU5KINASE"/>
</dbReference>
<dbReference type="PANTHER" id="PTHR23342:SF0">
    <property type="entry name" value="N-ACETYLGLUTAMATE SYNTHASE, MITOCHONDRIAL"/>
    <property type="match status" value="1"/>
</dbReference>
<organism evidence="10">
    <name type="scientific">Plocamium cartilagineum</name>
    <name type="common">Red comb weed</name>
    <name type="synonym">Gelidium cartilagineum</name>
    <dbReference type="NCBI Taxonomy" id="31452"/>
    <lineage>
        <taxon>Eukaryota</taxon>
        <taxon>Rhodophyta</taxon>
        <taxon>Florideophyceae</taxon>
        <taxon>Rhodymeniophycidae</taxon>
        <taxon>Plocamiales</taxon>
        <taxon>Plocamiaceae</taxon>
        <taxon>Plocamium</taxon>
    </lineage>
</organism>
<keyword evidence="6 8" id="KW-0418">Kinase</keyword>
<feature type="site" description="Transition state stabilizer" evidence="8">
    <location>
        <position position="242"/>
    </location>
</feature>
<protein>
    <recommendedName>
        <fullName evidence="8">Acetylglutamate kinase</fullName>
        <ecNumber evidence="8">2.7.2.8</ecNumber>
    </recommendedName>
    <alternativeName>
        <fullName evidence="8">N-acetyl-L-glutamate 5-phosphotransferase</fullName>
    </alternativeName>
    <alternativeName>
        <fullName evidence="8">NAG kinase</fullName>
        <shortName evidence="8">NAGK</shortName>
    </alternativeName>
</protein>
<dbReference type="InterPro" id="IPR036393">
    <property type="entry name" value="AceGlu_kinase-like_sf"/>
</dbReference>
<dbReference type="NCBIfam" id="TIGR00761">
    <property type="entry name" value="argB"/>
    <property type="match status" value="1"/>
</dbReference>
<dbReference type="HAMAP" id="MF_00082">
    <property type="entry name" value="ArgB"/>
    <property type="match status" value="1"/>
</dbReference>
<dbReference type="SUPFAM" id="SSF53633">
    <property type="entry name" value="Carbamate kinase-like"/>
    <property type="match status" value="1"/>
</dbReference>
<dbReference type="InterPro" id="IPR041727">
    <property type="entry name" value="NAGK-C"/>
</dbReference>
<dbReference type="AlphaFoldDB" id="A0A1C9CHX9"/>
<dbReference type="GO" id="GO:0003991">
    <property type="term" value="F:acetylglutamate kinase activity"/>
    <property type="evidence" value="ECO:0007669"/>
    <property type="project" value="UniProtKB-UniRule"/>
</dbReference>
<evidence type="ECO:0000313" key="10">
    <source>
        <dbReference type="EMBL" id="AOM67996.1"/>
    </source>
</evidence>
<dbReference type="InterPro" id="IPR001048">
    <property type="entry name" value="Asp/Glu/Uridylate_kinase"/>
</dbReference>
<dbReference type="EMBL" id="KX284727">
    <property type="protein sequence ID" value="AOM67996.1"/>
    <property type="molecule type" value="Genomic_DNA"/>
</dbReference>
<dbReference type="PIRSF" id="PIRSF000728">
    <property type="entry name" value="NAGK"/>
    <property type="match status" value="1"/>
</dbReference>
<feature type="binding site" evidence="8">
    <location>
        <position position="179"/>
    </location>
    <ligand>
        <name>substrate</name>
    </ligand>
</feature>
<evidence type="ECO:0000256" key="4">
    <source>
        <dbReference type="ARBA" id="ARBA00022679"/>
    </source>
</evidence>
<feature type="binding site" evidence="8">
    <location>
        <begin position="64"/>
        <end position="65"/>
    </location>
    <ligand>
        <name>substrate</name>
    </ligand>
</feature>
<dbReference type="RefSeq" id="YP_009298058.1">
    <property type="nucleotide sequence ID" value="NC_031179.1"/>
</dbReference>
<keyword evidence="5 8" id="KW-0547">Nucleotide-binding</keyword>
<dbReference type="Gene3D" id="3.40.1160.10">
    <property type="entry name" value="Acetylglutamate kinase-like"/>
    <property type="match status" value="1"/>
</dbReference>
<dbReference type="GO" id="GO:0005524">
    <property type="term" value="F:ATP binding"/>
    <property type="evidence" value="ECO:0007669"/>
    <property type="project" value="UniProtKB-UniRule"/>
</dbReference>
<comment type="function">
    <text evidence="8">Catalyzes the ATP-dependent phosphorylation of N-acetyl-L-glutamate.</text>
</comment>
<evidence type="ECO:0000256" key="2">
    <source>
        <dbReference type="ARBA" id="ARBA00022571"/>
    </source>
</evidence>
<comment type="similarity">
    <text evidence="8">Belongs to the acetylglutamate kinase family. ArgB subfamily.</text>
</comment>
<sequence>MLDNLQRITILNEIIPFIQQLAGNTIVIKYGGSAMKNQYLKMKVLEDILFLSYIGLKPVLVHGGGPMINSWLKRVNIEPRFENGVRITNKETMELVEMVLVGKVNKELVALLNQNDAKAIGLCGKDTNLIIGSKRFHAEDNYVGSVKKVNKKIITLLLDEGYIPVISSIAVDEKGQSYNINADTVASALAEELSAQKLILLTDTPGIMYDLNNPETLYRSLNIIEAQNLKKEKIVSGGMIPKIDCCIKALKGSVNSAHIIDGRIEHSLLLEILTSARIGSMLIP</sequence>
<dbReference type="GO" id="GO:0005737">
    <property type="term" value="C:cytoplasm"/>
    <property type="evidence" value="ECO:0007669"/>
    <property type="project" value="InterPro"/>
</dbReference>
<feature type="domain" description="Aspartate/glutamate/uridylate kinase" evidence="9">
    <location>
        <begin position="24"/>
        <end position="261"/>
    </location>
</feature>
<dbReference type="PANTHER" id="PTHR23342">
    <property type="entry name" value="N-ACETYLGLUTAMATE SYNTHASE"/>
    <property type="match status" value="1"/>
</dbReference>
<dbReference type="InterPro" id="IPR004662">
    <property type="entry name" value="AcgluKinase_fam"/>
</dbReference>
<evidence type="ECO:0000256" key="1">
    <source>
        <dbReference type="ARBA" id="ARBA00004828"/>
    </source>
</evidence>
<evidence type="ECO:0000256" key="8">
    <source>
        <dbReference type="HAMAP-Rule" id="MF_00082"/>
    </source>
</evidence>
<feature type="site" description="Transition state stabilizer" evidence="8">
    <location>
        <position position="29"/>
    </location>
</feature>
<dbReference type="UniPathway" id="UPA00068">
    <property type="reaction ID" value="UER00107"/>
</dbReference>
<evidence type="ECO:0000256" key="5">
    <source>
        <dbReference type="ARBA" id="ARBA00022741"/>
    </source>
</evidence>
<evidence type="ECO:0000256" key="7">
    <source>
        <dbReference type="ARBA" id="ARBA00022840"/>
    </source>
</evidence>
<gene>
    <name evidence="8 10" type="primary">argB</name>
    <name evidence="10" type="ORF">Plocam_160</name>
</gene>
<dbReference type="GO" id="GO:0042450">
    <property type="term" value="P:L-arginine biosynthetic process via ornithine"/>
    <property type="evidence" value="ECO:0007669"/>
    <property type="project" value="UniProtKB-UniRule"/>
</dbReference>
<keyword evidence="4 8" id="KW-0808">Transferase</keyword>
<keyword evidence="7 8" id="KW-0067">ATP-binding</keyword>
<accession>A0A1C9CHX9</accession>
<dbReference type="InterPro" id="IPR001057">
    <property type="entry name" value="Glu/AcGlu_kinase"/>
</dbReference>
<dbReference type="EC" id="2.7.2.8" evidence="8"/>
<comment type="pathway">
    <text evidence="1 8">Amino-acid biosynthesis; L-arginine biosynthesis; N(2)-acetyl-L-ornithine from L-glutamate: step 2/4.</text>
</comment>
<keyword evidence="10" id="KW-0934">Plastid</keyword>
<keyword evidence="3 8" id="KW-0028">Amino-acid biosynthesis</keyword>
<dbReference type="FunFam" id="3.40.1160.10:FF:000004">
    <property type="entry name" value="Acetylglutamate kinase"/>
    <property type="match status" value="1"/>
</dbReference>
<evidence type="ECO:0000259" key="9">
    <source>
        <dbReference type="Pfam" id="PF00696"/>
    </source>
</evidence>
<dbReference type="Pfam" id="PF00696">
    <property type="entry name" value="AA_kinase"/>
    <property type="match status" value="1"/>
</dbReference>
<comment type="catalytic activity">
    <reaction evidence="8">
        <text>N-acetyl-L-glutamate + ATP = N-acetyl-L-glutamyl 5-phosphate + ADP</text>
        <dbReference type="Rhea" id="RHEA:14629"/>
        <dbReference type="ChEBI" id="CHEBI:30616"/>
        <dbReference type="ChEBI" id="CHEBI:44337"/>
        <dbReference type="ChEBI" id="CHEBI:57936"/>
        <dbReference type="ChEBI" id="CHEBI:456216"/>
        <dbReference type="EC" id="2.7.2.8"/>
    </reaction>
</comment>
<reference evidence="10" key="1">
    <citation type="journal article" date="2016" name="BMC Biol.">
        <title>Parallel evolution of highly conserved plastid genome architecture in red seaweeds and seed plants.</title>
        <authorList>
            <person name="Lee J."/>
            <person name="Cho C.H."/>
            <person name="Park S.I."/>
            <person name="Choi J.W."/>
            <person name="Song H.S."/>
            <person name="West J.A."/>
            <person name="Bhattacharya D."/>
            <person name="Yoon H.S."/>
        </authorList>
    </citation>
    <scope>NUCLEOTIDE SEQUENCE</scope>
</reference>
<evidence type="ECO:0000256" key="3">
    <source>
        <dbReference type="ARBA" id="ARBA00022605"/>
    </source>
</evidence>
<dbReference type="CDD" id="cd04250">
    <property type="entry name" value="AAK_NAGK-C"/>
    <property type="match status" value="1"/>
</dbReference>
<keyword evidence="2 8" id="KW-0055">Arginine biosynthesis</keyword>
<proteinExistence type="inferred from homology"/>